<dbReference type="InterPro" id="IPR013785">
    <property type="entry name" value="Aldolase_TIM"/>
</dbReference>
<comment type="caution">
    <text evidence="1">The sequence shown here is derived from an EMBL/GenBank/DDBJ whole genome shotgun (WGS) entry which is preliminary data.</text>
</comment>
<gene>
    <name evidence="1" type="ORF">FHS18_000765</name>
</gene>
<dbReference type="Proteomes" id="UP000570361">
    <property type="component" value="Unassembled WGS sequence"/>
</dbReference>
<dbReference type="Gene3D" id="3.20.20.70">
    <property type="entry name" value="Aldolase class I"/>
    <property type="match status" value="1"/>
</dbReference>
<name>A0A7W5AU90_9BACL</name>
<dbReference type="RefSeq" id="WP_183597087.1">
    <property type="nucleotide sequence ID" value="NZ_JACHXK010000001.1"/>
</dbReference>
<keyword evidence="2" id="KW-1185">Reference proteome</keyword>
<evidence type="ECO:0000313" key="2">
    <source>
        <dbReference type="Proteomes" id="UP000570361"/>
    </source>
</evidence>
<accession>A0A7W5AU90</accession>
<protein>
    <recommendedName>
        <fullName evidence="3">Glycoside-hydrolase family GH114 TIM-barrel domain-containing protein</fullName>
    </recommendedName>
</protein>
<dbReference type="PANTHER" id="PTHR35882:SF2">
    <property type="entry name" value="PELA"/>
    <property type="match status" value="1"/>
</dbReference>
<dbReference type="AlphaFoldDB" id="A0A7W5AU90"/>
<organism evidence="1 2">
    <name type="scientific">Paenibacillus phyllosphaerae</name>
    <dbReference type="NCBI Taxonomy" id="274593"/>
    <lineage>
        <taxon>Bacteria</taxon>
        <taxon>Bacillati</taxon>
        <taxon>Bacillota</taxon>
        <taxon>Bacilli</taxon>
        <taxon>Bacillales</taxon>
        <taxon>Paenibacillaceae</taxon>
        <taxon>Paenibacillus</taxon>
    </lineage>
</organism>
<sequence>MLNWLRFRRRPAGRLQSINSFSIYYGISTPEVKRRLATVDLAIVEPRQWTANDLDDLRSVGTQVFGYLSVMETPSWNTKRWAAMTEEMKLTINGGPKHFVEWDAYLMDLRNARYRALLLEEIGWMAESLPLDGILLDTVGDIEDYVPGKLQVEMREAYASLLSVARGRYPQLMWVQNRGFAEALQCAPLLDGFLWEGWDGHAVATPWTRERIALVQDLAKRGVTILASTADSAPIHRERAQQNGLIHWTSPKTGYN</sequence>
<dbReference type="SUPFAM" id="SSF51445">
    <property type="entry name" value="(Trans)glycosidases"/>
    <property type="match status" value="1"/>
</dbReference>
<evidence type="ECO:0008006" key="3">
    <source>
        <dbReference type="Google" id="ProtNLM"/>
    </source>
</evidence>
<dbReference type="PANTHER" id="PTHR35882">
    <property type="entry name" value="PELA"/>
    <property type="match status" value="1"/>
</dbReference>
<dbReference type="InterPro" id="IPR017853">
    <property type="entry name" value="GH"/>
</dbReference>
<evidence type="ECO:0000313" key="1">
    <source>
        <dbReference type="EMBL" id="MBB3108737.1"/>
    </source>
</evidence>
<dbReference type="EMBL" id="JACHXK010000001">
    <property type="protein sequence ID" value="MBB3108737.1"/>
    <property type="molecule type" value="Genomic_DNA"/>
</dbReference>
<proteinExistence type="predicted"/>
<reference evidence="1 2" key="1">
    <citation type="submission" date="2020-08" db="EMBL/GenBank/DDBJ databases">
        <title>Genomic Encyclopedia of Type Strains, Phase III (KMG-III): the genomes of soil and plant-associated and newly described type strains.</title>
        <authorList>
            <person name="Whitman W."/>
        </authorList>
    </citation>
    <scope>NUCLEOTIDE SEQUENCE [LARGE SCALE GENOMIC DNA]</scope>
    <source>
        <strain evidence="1 2">CECT 5862</strain>
    </source>
</reference>